<organism evidence="2 3">
    <name type="scientific">Apiosordaria backusii</name>
    <dbReference type="NCBI Taxonomy" id="314023"/>
    <lineage>
        <taxon>Eukaryota</taxon>
        <taxon>Fungi</taxon>
        <taxon>Dikarya</taxon>
        <taxon>Ascomycota</taxon>
        <taxon>Pezizomycotina</taxon>
        <taxon>Sordariomycetes</taxon>
        <taxon>Sordariomycetidae</taxon>
        <taxon>Sordariales</taxon>
        <taxon>Lasiosphaeriaceae</taxon>
        <taxon>Apiosordaria</taxon>
    </lineage>
</organism>
<protein>
    <submittedName>
        <fullName evidence="2">Uncharacterized protein</fullName>
    </submittedName>
</protein>
<feature type="region of interest" description="Disordered" evidence="1">
    <location>
        <begin position="1"/>
        <end position="32"/>
    </location>
</feature>
<dbReference type="EMBL" id="JAUKTV010000004">
    <property type="protein sequence ID" value="KAK0739766.1"/>
    <property type="molecule type" value="Genomic_DNA"/>
</dbReference>
<name>A0AA40BSW0_9PEZI</name>
<gene>
    <name evidence="2" type="ORF">B0T21DRAFT_363276</name>
</gene>
<reference evidence="2" key="1">
    <citation type="submission" date="2023-06" db="EMBL/GenBank/DDBJ databases">
        <title>Genome-scale phylogeny and comparative genomics of the fungal order Sordariales.</title>
        <authorList>
            <consortium name="Lawrence Berkeley National Laboratory"/>
            <person name="Hensen N."/>
            <person name="Bonometti L."/>
            <person name="Westerberg I."/>
            <person name="Brannstrom I.O."/>
            <person name="Guillou S."/>
            <person name="Cros-Aarteil S."/>
            <person name="Calhoun S."/>
            <person name="Haridas S."/>
            <person name="Kuo A."/>
            <person name="Mondo S."/>
            <person name="Pangilinan J."/>
            <person name="Riley R."/>
            <person name="Labutti K."/>
            <person name="Andreopoulos B."/>
            <person name="Lipzen A."/>
            <person name="Chen C."/>
            <person name="Yanf M."/>
            <person name="Daum C."/>
            <person name="Ng V."/>
            <person name="Clum A."/>
            <person name="Steindorff A."/>
            <person name="Ohm R."/>
            <person name="Martin F."/>
            <person name="Silar P."/>
            <person name="Natvig D."/>
            <person name="Lalanne C."/>
            <person name="Gautier V."/>
            <person name="Ament-Velasquez S.L."/>
            <person name="Kruys A."/>
            <person name="Hutchinson M.I."/>
            <person name="Powell A.J."/>
            <person name="Barry K."/>
            <person name="Miller A.N."/>
            <person name="Grigoriev I.V."/>
            <person name="Debuchy R."/>
            <person name="Gladieux P."/>
            <person name="Thoren M.H."/>
            <person name="Johannesson H."/>
        </authorList>
    </citation>
    <scope>NUCLEOTIDE SEQUENCE</scope>
    <source>
        <strain evidence="2">CBS 540.89</strain>
    </source>
</reference>
<feature type="compositionally biased region" description="Basic residues" evidence="1">
    <location>
        <begin position="13"/>
        <end position="23"/>
    </location>
</feature>
<dbReference type="AlphaFoldDB" id="A0AA40BSW0"/>
<comment type="caution">
    <text evidence="2">The sequence shown here is derived from an EMBL/GenBank/DDBJ whole genome shotgun (WGS) entry which is preliminary data.</text>
</comment>
<accession>A0AA40BSW0</accession>
<proteinExistence type="predicted"/>
<evidence type="ECO:0000256" key="1">
    <source>
        <dbReference type="SAM" id="MobiDB-lite"/>
    </source>
</evidence>
<evidence type="ECO:0000313" key="3">
    <source>
        <dbReference type="Proteomes" id="UP001172159"/>
    </source>
</evidence>
<dbReference type="Proteomes" id="UP001172159">
    <property type="component" value="Unassembled WGS sequence"/>
</dbReference>
<evidence type="ECO:0000313" key="2">
    <source>
        <dbReference type="EMBL" id="KAK0739766.1"/>
    </source>
</evidence>
<sequence>MIPCRPPPSRLSKSCRSHSRHNNPSKNLLQPTAEINKSPSLFVQNIQNGTPKSSNHHHFCHLLSS</sequence>
<keyword evidence="3" id="KW-1185">Reference proteome</keyword>